<proteinExistence type="predicted"/>
<accession>A0A8S5MSL4</accession>
<protein>
    <submittedName>
        <fullName evidence="1">Uncharacterized protein</fullName>
    </submittedName>
</protein>
<name>A0A8S5MSL4_9CAUD</name>
<reference evidence="1" key="1">
    <citation type="journal article" date="2021" name="Proc. Natl. Acad. Sci. U.S.A.">
        <title>A Catalog of Tens of Thousands of Viruses from Human Metagenomes Reveals Hidden Associations with Chronic Diseases.</title>
        <authorList>
            <person name="Tisza M.J."/>
            <person name="Buck C.B."/>
        </authorList>
    </citation>
    <scope>NUCLEOTIDE SEQUENCE</scope>
    <source>
        <strain evidence="1">CtwV53</strain>
    </source>
</reference>
<evidence type="ECO:0000313" key="1">
    <source>
        <dbReference type="EMBL" id="DAD85170.1"/>
    </source>
</evidence>
<organism evidence="1">
    <name type="scientific">Podoviridae sp. ctwV53</name>
    <dbReference type="NCBI Taxonomy" id="2826587"/>
    <lineage>
        <taxon>Viruses</taxon>
        <taxon>Duplodnaviria</taxon>
        <taxon>Heunggongvirae</taxon>
        <taxon>Uroviricota</taxon>
        <taxon>Caudoviricetes</taxon>
    </lineage>
</organism>
<dbReference type="EMBL" id="BK014975">
    <property type="protein sequence ID" value="DAD85170.1"/>
    <property type="molecule type" value="Genomic_DNA"/>
</dbReference>
<sequence length="37" mass="4122">MTLSLDCGIIYLVHEHQRVAQIRAILFCHAYSSSSGT</sequence>